<dbReference type="GO" id="GO:0015562">
    <property type="term" value="F:efflux transmembrane transporter activity"/>
    <property type="evidence" value="ECO:0007669"/>
    <property type="project" value="InterPro"/>
</dbReference>
<sequence>MKKATVTMMAVITVSLLNAKTTVQTAITDIERNNITLKALRKACDAEKIGNATGNYLEDPEVEFSYSWGSPADIGTRQDISVTQSFDIPTILGKKRKVAEMKNEMAEWQYRADRMNILLEARLLLIDMVYYNKMLLELAKRKTSAQAIMDAQKLRLDKGDGNILEYNNARMMFSTVEVETEQMETERNAVHSQLVRLNGGSDVTVDLYEFEPISLPLDFSEWFERKAETIPALAYMASSTALSKKELSVAKAMRFPAVSIGYVRENTLGQYYHGVSVGMSIPLWNRKNTVRQAKVAAEAAQYRQDNAVSQYRGQLEVLYNRTSGLRKTVEEYRLMLRETSSEALLAKALDAGEISVIEYSVQMGAYYELADKALAAERECQKAFAELTAMEW</sequence>
<proteinExistence type="predicted"/>
<evidence type="ECO:0000256" key="1">
    <source>
        <dbReference type="SAM" id="SignalP"/>
    </source>
</evidence>
<reference evidence="2" key="1">
    <citation type="journal article" date="2020" name="J. ISSAAS">
        <title>Lactobacilli and other gastrointestinal microbiota of Peromyscus leucopus, reservoir host for agents of Lyme disease and other zoonoses in North America.</title>
        <authorList>
            <person name="Milovic A."/>
            <person name="Bassam K."/>
            <person name="Shao H."/>
            <person name="Chatzistamou I."/>
            <person name="Tufts D.M."/>
            <person name="Diuk-Wasser M."/>
            <person name="Barbour A.G."/>
        </authorList>
    </citation>
    <scope>NUCLEOTIDE SEQUENCE</scope>
    <source>
        <strain evidence="2">LL70</strain>
    </source>
</reference>
<feature type="signal peptide" evidence="1">
    <location>
        <begin position="1"/>
        <end position="19"/>
    </location>
</feature>
<name>A0A6G8F2B3_9BACT</name>
<dbReference type="InterPro" id="IPR010131">
    <property type="entry name" value="MdtP/NodT-like"/>
</dbReference>
<dbReference type="SUPFAM" id="SSF56954">
    <property type="entry name" value="Outer membrane efflux proteins (OEP)"/>
    <property type="match status" value="1"/>
</dbReference>
<dbReference type="EMBL" id="MN990733">
    <property type="protein sequence ID" value="QIM10211.1"/>
    <property type="molecule type" value="Genomic_DNA"/>
</dbReference>
<dbReference type="Gene3D" id="1.20.1600.10">
    <property type="entry name" value="Outer membrane efflux proteins (OEP)"/>
    <property type="match status" value="1"/>
</dbReference>
<accession>A0A6G8F2B3</accession>
<dbReference type="PANTHER" id="PTHR30203:SF24">
    <property type="entry name" value="BLR4935 PROTEIN"/>
    <property type="match status" value="1"/>
</dbReference>
<evidence type="ECO:0000313" key="2">
    <source>
        <dbReference type="EMBL" id="QIM10211.1"/>
    </source>
</evidence>
<gene>
    <name evidence="2" type="ORF">Prevot485_3100</name>
</gene>
<protein>
    <submittedName>
        <fullName evidence="2">Transporter</fullName>
    </submittedName>
</protein>
<dbReference type="AlphaFoldDB" id="A0A6G8F2B3"/>
<feature type="chain" id="PRO_5026043929" evidence="1">
    <location>
        <begin position="20"/>
        <end position="392"/>
    </location>
</feature>
<keyword evidence="1" id="KW-0732">Signal</keyword>
<dbReference type="PANTHER" id="PTHR30203">
    <property type="entry name" value="OUTER MEMBRANE CATION EFFLUX PROTEIN"/>
    <property type="match status" value="1"/>
</dbReference>
<organism evidence="2">
    <name type="scientific">uncultured Prevotella sp</name>
    <dbReference type="NCBI Taxonomy" id="159272"/>
    <lineage>
        <taxon>Bacteria</taxon>
        <taxon>Pseudomonadati</taxon>
        <taxon>Bacteroidota</taxon>
        <taxon>Bacteroidia</taxon>
        <taxon>Bacteroidales</taxon>
        <taxon>Prevotellaceae</taxon>
        <taxon>Prevotella</taxon>
        <taxon>environmental samples</taxon>
    </lineage>
</organism>